<comment type="caution">
    <text evidence="5">The sequence shown here is derived from an EMBL/GenBank/DDBJ whole genome shotgun (WGS) entry which is preliminary data.</text>
</comment>
<dbReference type="Pfam" id="PF00295">
    <property type="entry name" value="Glyco_hydro_28"/>
    <property type="match status" value="1"/>
</dbReference>
<dbReference type="HOGENOM" id="CLU_016031_8_5_10"/>
<dbReference type="eggNOG" id="COG5434">
    <property type="taxonomic scope" value="Bacteria"/>
</dbReference>
<dbReference type="InterPro" id="IPR000743">
    <property type="entry name" value="Glyco_hydro_28"/>
</dbReference>
<dbReference type="PANTHER" id="PTHR31339">
    <property type="entry name" value="PECTIN LYASE-RELATED"/>
    <property type="match status" value="1"/>
</dbReference>
<dbReference type="EMBL" id="ACKS01000034">
    <property type="protein sequence ID" value="EFA44711.1"/>
    <property type="molecule type" value="Genomic_DNA"/>
</dbReference>
<dbReference type="InterPro" id="IPR011050">
    <property type="entry name" value="Pectin_lyase_fold/virulence"/>
</dbReference>
<dbReference type="PANTHER" id="PTHR31339:SF9">
    <property type="entry name" value="PLASMIN AND FIBRONECTIN-BINDING PROTEIN A"/>
    <property type="match status" value="1"/>
</dbReference>
<dbReference type="GO" id="GO:0004650">
    <property type="term" value="F:polygalacturonase activity"/>
    <property type="evidence" value="ECO:0007669"/>
    <property type="project" value="InterPro"/>
</dbReference>
<protein>
    <submittedName>
        <fullName evidence="5">Polygalacturonase (Pectinase)</fullName>
    </submittedName>
</protein>
<dbReference type="InterPro" id="IPR051801">
    <property type="entry name" value="GH28_Enzymes"/>
</dbReference>
<proteinExistence type="inferred from homology"/>
<dbReference type="SUPFAM" id="SSF51126">
    <property type="entry name" value="Pectin lyase-like"/>
    <property type="match status" value="1"/>
</dbReference>
<dbReference type="InterPro" id="IPR012334">
    <property type="entry name" value="Pectin_lyas_fold"/>
</dbReference>
<sequence>MLSVGDGGKKTGEWSKIAGLKSKLTRPDRYIIRNFATYHDEFILMKPNSKQQLTLLSTDENLWSKMRRMFSLTLLLMLCLSIEAKPKQQLWPDGTQIDAWFADTSYVDVTSLGKRYVVTEYGVKSDSTIVQTKALQAVIDRCAQEGGGVIVIPRGTFLSGSLFFKQGTNLLVEEGGKLKGSDRVENFAIKETRIEGETCKYFTALVNVDNFDGFVIAGPGTIDGNGYHYWRQFWIRREWNRACTNKDEQRPRLVYISNSKNVTVQNVKLMNSPFWTNHLYKSERVKYLNCFIYSSTEGVKGPSTDAIDIDVCHDVLIHGCYMNVNDDAIAMKGGKGTFADKDPNNGPNANVIIQNCHYGRVHGCLTLGSESLKDHNIILRDIVCDDVNRVLWLKMRPDTPQHYEYVTVENITGKTNSFLVIRPWTQFYNKQEREDMTLSQGNNIVMRNINMTCRNFFDVGTSDKYALKDFTFENIDVQDKKNAFNPEVIENTSVKNVVINGVKQKNTPKKK</sequence>
<name>D1PUZ1_9BACT</name>
<evidence type="ECO:0000256" key="1">
    <source>
        <dbReference type="ARBA" id="ARBA00008834"/>
    </source>
</evidence>
<keyword evidence="3 4" id="KW-0326">Glycosidase</keyword>
<keyword evidence="6" id="KW-1185">Reference proteome</keyword>
<evidence type="ECO:0000256" key="4">
    <source>
        <dbReference type="RuleBase" id="RU361169"/>
    </source>
</evidence>
<comment type="similarity">
    <text evidence="1 4">Belongs to the glycosyl hydrolase 28 family.</text>
</comment>
<organism evidence="5 6">
    <name type="scientific">Hallella bergensis DSM 17361</name>
    <dbReference type="NCBI Taxonomy" id="585502"/>
    <lineage>
        <taxon>Bacteria</taxon>
        <taxon>Pseudomonadati</taxon>
        <taxon>Bacteroidota</taxon>
        <taxon>Bacteroidia</taxon>
        <taxon>Bacteroidales</taxon>
        <taxon>Prevotellaceae</taxon>
        <taxon>Hallella</taxon>
    </lineage>
</organism>
<evidence type="ECO:0000256" key="2">
    <source>
        <dbReference type="ARBA" id="ARBA00022801"/>
    </source>
</evidence>
<evidence type="ECO:0000313" key="6">
    <source>
        <dbReference type="Proteomes" id="UP000003160"/>
    </source>
</evidence>
<dbReference type="Proteomes" id="UP000003160">
    <property type="component" value="Unassembled WGS sequence"/>
</dbReference>
<accession>D1PUZ1</accession>
<dbReference type="AlphaFoldDB" id="D1PUZ1"/>
<dbReference type="Gene3D" id="2.160.20.10">
    <property type="entry name" value="Single-stranded right-handed beta-helix, Pectin lyase-like"/>
    <property type="match status" value="1"/>
</dbReference>
<evidence type="ECO:0000256" key="3">
    <source>
        <dbReference type="ARBA" id="ARBA00023295"/>
    </source>
</evidence>
<reference evidence="5 6" key="1">
    <citation type="submission" date="2009-10" db="EMBL/GenBank/DDBJ databases">
        <authorList>
            <person name="Qin X."/>
            <person name="Bachman B."/>
            <person name="Battles P."/>
            <person name="Bell A."/>
            <person name="Bess C."/>
            <person name="Bickham C."/>
            <person name="Chaboub L."/>
            <person name="Chen D."/>
            <person name="Coyle M."/>
            <person name="Deiros D.R."/>
            <person name="Dinh H."/>
            <person name="Forbes L."/>
            <person name="Fowler G."/>
            <person name="Francisco L."/>
            <person name="Fu Q."/>
            <person name="Gubbala S."/>
            <person name="Hale W."/>
            <person name="Han Y."/>
            <person name="Hemphill L."/>
            <person name="Highlander S.K."/>
            <person name="Hirani K."/>
            <person name="Hogues M."/>
            <person name="Jackson L."/>
            <person name="Jakkamsetti A."/>
            <person name="Javaid M."/>
            <person name="Jiang H."/>
            <person name="Korchina V."/>
            <person name="Kovar C."/>
            <person name="Lara F."/>
            <person name="Lee S."/>
            <person name="Mata R."/>
            <person name="Mathew T."/>
            <person name="Moen C."/>
            <person name="Morales K."/>
            <person name="Munidasa M."/>
            <person name="Nazareth L."/>
            <person name="Ngo R."/>
            <person name="Nguyen L."/>
            <person name="Okwuonu G."/>
            <person name="Ongeri F."/>
            <person name="Patil S."/>
            <person name="Petrosino J."/>
            <person name="Pham C."/>
            <person name="Pham P."/>
            <person name="Pu L.-L."/>
            <person name="Puazo M."/>
            <person name="Raj R."/>
            <person name="Reid J."/>
            <person name="Rouhana J."/>
            <person name="Saada N."/>
            <person name="Shang Y."/>
            <person name="Simmons D."/>
            <person name="Thornton R."/>
            <person name="Warren J."/>
            <person name="Weissenberger G."/>
            <person name="Zhang J."/>
            <person name="Zhang L."/>
            <person name="Zhou C."/>
            <person name="Zhu D."/>
            <person name="Muzny D."/>
            <person name="Worley K."/>
            <person name="Gibbs R."/>
        </authorList>
    </citation>
    <scope>NUCLEOTIDE SEQUENCE [LARGE SCALE GENOMIC DNA]</scope>
    <source>
        <strain evidence="5 6">DSM 17361</strain>
    </source>
</reference>
<keyword evidence="2 4" id="KW-0378">Hydrolase</keyword>
<dbReference type="GO" id="GO:0005975">
    <property type="term" value="P:carbohydrate metabolic process"/>
    <property type="evidence" value="ECO:0007669"/>
    <property type="project" value="InterPro"/>
</dbReference>
<evidence type="ECO:0000313" key="5">
    <source>
        <dbReference type="EMBL" id="EFA44711.1"/>
    </source>
</evidence>
<gene>
    <name evidence="5" type="ORF">HMPREF0645_0776</name>
</gene>